<gene>
    <name evidence="2" type="ORF">METZ01_LOCUS133224</name>
</gene>
<protein>
    <submittedName>
        <fullName evidence="2">Uncharacterized protein</fullName>
    </submittedName>
</protein>
<dbReference type="AlphaFoldDB" id="A0A381YTU7"/>
<name>A0A381YTU7_9ZZZZ</name>
<accession>A0A381YTU7</accession>
<dbReference type="EMBL" id="UINC01019030">
    <property type="protein sequence ID" value="SVA80370.1"/>
    <property type="molecule type" value="Genomic_DNA"/>
</dbReference>
<proteinExistence type="predicted"/>
<organism evidence="2">
    <name type="scientific">marine metagenome</name>
    <dbReference type="NCBI Taxonomy" id="408172"/>
    <lineage>
        <taxon>unclassified sequences</taxon>
        <taxon>metagenomes</taxon>
        <taxon>ecological metagenomes</taxon>
    </lineage>
</organism>
<feature type="region of interest" description="Disordered" evidence="1">
    <location>
        <begin position="1"/>
        <end position="21"/>
    </location>
</feature>
<sequence length="61" mass="7379">MEDSKEPIHSYPNYRWPEKGTQRNCPKCGDLLQLNEQRPQYYGKPWWCGPCKWQFSEEDIS</sequence>
<reference evidence="2" key="1">
    <citation type="submission" date="2018-05" db="EMBL/GenBank/DDBJ databases">
        <authorList>
            <person name="Lanie J.A."/>
            <person name="Ng W.-L."/>
            <person name="Kazmierczak K.M."/>
            <person name="Andrzejewski T.M."/>
            <person name="Davidsen T.M."/>
            <person name="Wayne K.J."/>
            <person name="Tettelin H."/>
            <person name="Glass J.I."/>
            <person name="Rusch D."/>
            <person name="Podicherti R."/>
            <person name="Tsui H.-C.T."/>
            <person name="Winkler M.E."/>
        </authorList>
    </citation>
    <scope>NUCLEOTIDE SEQUENCE</scope>
</reference>
<evidence type="ECO:0000256" key="1">
    <source>
        <dbReference type="SAM" id="MobiDB-lite"/>
    </source>
</evidence>
<evidence type="ECO:0000313" key="2">
    <source>
        <dbReference type="EMBL" id="SVA80370.1"/>
    </source>
</evidence>